<reference evidence="2 3" key="1">
    <citation type="submission" date="2019-07" db="EMBL/GenBank/DDBJ databases">
        <title>Draft genome sequence of Haloferax volcanii SS0101, isolated from salt farm in Samut Sakhon, Thailand.</title>
        <authorList>
            <person name="Wanthongcharoen S."/>
            <person name="Yamprayoonswat W."/>
            <person name="Ruangsuj P."/>
            <person name="Thongpramul N."/>
            <person name="Jumpathong W."/>
            <person name="Sittihan S."/>
            <person name="Kanjanavas P."/>
            <person name="Yasawong M."/>
        </authorList>
    </citation>
    <scope>NUCLEOTIDE SEQUENCE [LARGE SCALE GENOMIC DNA]</scope>
    <source>
        <strain evidence="2 3">SS0101</strain>
    </source>
</reference>
<evidence type="ECO:0000313" key="2">
    <source>
        <dbReference type="EMBL" id="TVT95067.1"/>
    </source>
</evidence>
<protein>
    <submittedName>
        <fullName evidence="2">Uncharacterized protein</fullName>
    </submittedName>
</protein>
<feature type="region of interest" description="Disordered" evidence="1">
    <location>
        <begin position="1"/>
        <end position="63"/>
    </location>
</feature>
<dbReference type="AlphaFoldDB" id="A0A558GBC7"/>
<dbReference type="EMBL" id="VMTR01000046">
    <property type="protein sequence ID" value="TVT95067.1"/>
    <property type="molecule type" value="Genomic_DNA"/>
</dbReference>
<sequence length="63" mass="7129">EADDIRDKADEMHELFVEGRARPGGDRHRTRRPGAAARPQPLPHGPASPLCGPPRRVRRRDDR</sequence>
<feature type="non-terminal residue" evidence="2">
    <location>
        <position position="1"/>
    </location>
</feature>
<dbReference type="Proteomes" id="UP000320212">
    <property type="component" value="Unassembled WGS sequence"/>
</dbReference>
<accession>A0A558GBC7</accession>
<evidence type="ECO:0000256" key="1">
    <source>
        <dbReference type="SAM" id="MobiDB-lite"/>
    </source>
</evidence>
<gene>
    <name evidence="2" type="ORF">FQA18_08550</name>
</gene>
<feature type="compositionally biased region" description="Basic and acidic residues" evidence="1">
    <location>
        <begin position="1"/>
        <end position="27"/>
    </location>
</feature>
<name>A0A558GBC7_HALVO</name>
<organism evidence="2 3">
    <name type="scientific">Haloferax volcanii</name>
    <name type="common">Halobacterium volcanii</name>
    <dbReference type="NCBI Taxonomy" id="2246"/>
    <lineage>
        <taxon>Archaea</taxon>
        <taxon>Methanobacteriati</taxon>
        <taxon>Methanobacteriota</taxon>
        <taxon>Stenosarchaea group</taxon>
        <taxon>Halobacteria</taxon>
        <taxon>Halobacteriales</taxon>
        <taxon>Haloferacaceae</taxon>
        <taxon>Haloferax</taxon>
    </lineage>
</organism>
<proteinExistence type="predicted"/>
<comment type="caution">
    <text evidence="2">The sequence shown here is derived from an EMBL/GenBank/DDBJ whole genome shotgun (WGS) entry which is preliminary data.</text>
</comment>
<evidence type="ECO:0000313" key="3">
    <source>
        <dbReference type="Proteomes" id="UP000320212"/>
    </source>
</evidence>